<feature type="binding site" evidence="1">
    <location>
        <position position="430"/>
    </location>
    <ligand>
        <name>Mg(2+)</name>
        <dbReference type="ChEBI" id="CHEBI:18420"/>
    </ligand>
</feature>
<feature type="binding site" evidence="1">
    <location>
        <position position="239"/>
    </location>
    <ligand>
        <name>a divalent metal cation</name>
        <dbReference type="ChEBI" id="CHEBI:60240"/>
        <note>catalytic</note>
    </ligand>
</feature>
<dbReference type="RefSeq" id="WP_303911351.1">
    <property type="nucleotide sequence ID" value="NZ_DYXM01000096.1"/>
</dbReference>
<dbReference type="EMBL" id="DYXM01000096">
    <property type="protein sequence ID" value="HJE90360.1"/>
    <property type="molecule type" value="Genomic_DNA"/>
</dbReference>
<name>A0A921F314_9ACTN</name>
<evidence type="ECO:0000256" key="1">
    <source>
        <dbReference type="HAMAP-Rule" id="MF_02238"/>
    </source>
</evidence>
<dbReference type="InterPro" id="IPR037523">
    <property type="entry name" value="VOC_core"/>
</dbReference>
<dbReference type="InterPro" id="IPR029068">
    <property type="entry name" value="Glyas_Bleomycin-R_OHBP_Dase"/>
</dbReference>
<dbReference type="PANTHER" id="PTHR12110">
    <property type="entry name" value="HYDROXYPYRUVATE ISOMERASE"/>
    <property type="match status" value="1"/>
</dbReference>
<dbReference type="Gene3D" id="3.20.20.150">
    <property type="entry name" value="Divalent-metal-dependent TIM barrel enzymes"/>
    <property type="match status" value="1"/>
</dbReference>
<dbReference type="AlphaFoldDB" id="A0A921F314"/>
<dbReference type="SUPFAM" id="SSF54593">
    <property type="entry name" value="Glyoxalase/Bleomycin resistance protein/Dihydroxybiphenyl dioxygenase"/>
    <property type="match status" value="1"/>
</dbReference>
<dbReference type="InterPro" id="IPR036237">
    <property type="entry name" value="Xyl_isomerase-like_sf"/>
</dbReference>
<sequence length="605" mass="66954">MRTSIATVCISGTLEEKLAACSAAGFDGVELFEQDLITSPLSPEEVRERAARLGLTLDLYQPFRDLEGVEPEQFARNLERLEAKFQLMDRLGIDTILVCSNVDSATVHDDEVIADQLRQAGELAARYDKRIAYEALAWGTYVNTYWHSWELARAAEHDAVGVCIDSFHILSRGDDPSRIAEIPGEKIFFVQLADAQPMGMDVLPWSRHHRVFPGEGGFDVVEMVRLLMIAGYSGPLSLEIFNDVFRETDPAVTAVDGKRSLIWLQQRVRGRFGADDSLRAQLDGVPKIDPVERIDHIELISDRPDELGAVLDAVGFTLVGRHRRKDALLFRDGSTLIVLNPAATGGTRIASIAVRVDDAEAAADRAVELGAARASRPVTAGEADLPGVVASEEWQLFFVDAQRSEWPLEFSDTRPSPAAGESDQGPRFDHLHLTETRGRFTATTLFLESVLRMDRTAPLDVPSHRGLVRTQLLQSPERGVNIVLGLVPSHGNDAADNRYPVHVAFEVEYVEAVAERAAHRGMSTLDIPGNYYDDLGARFGIDADTLARWRRLGLFFDRGESGEYLHFYTRTVGRAFFELVERRGGYSGYGHTGTPVRLSAQEVLA</sequence>
<reference evidence="3" key="2">
    <citation type="submission" date="2021-09" db="EMBL/GenBank/DDBJ databases">
        <authorList>
            <person name="Gilroy R."/>
        </authorList>
    </citation>
    <scope>NUCLEOTIDE SEQUENCE</scope>
    <source>
        <strain evidence="3">ChiGjej1B1-18357</strain>
    </source>
</reference>
<comment type="pathway">
    <text evidence="1">Aromatic compound metabolism; 3,4-dihydroxybenzoate biosynthesis.</text>
</comment>
<dbReference type="GO" id="GO:0046565">
    <property type="term" value="F:3-dehydroshikimate dehydratase activity"/>
    <property type="evidence" value="ECO:0007669"/>
    <property type="project" value="UniProtKB-UniRule"/>
</dbReference>
<dbReference type="PANTHER" id="PTHR12110:SF21">
    <property type="entry name" value="XYLOSE ISOMERASE-LIKE TIM BARREL DOMAIN-CONTAINING PROTEIN"/>
    <property type="match status" value="1"/>
</dbReference>
<feature type="domain" description="VOC" evidence="2">
    <location>
        <begin position="427"/>
        <end position="570"/>
    </location>
</feature>
<gene>
    <name evidence="3" type="ORF">K8V11_05070</name>
</gene>
<feature type="binding site" evidence="1">
    <location>
        <position position="134"/>
    </location>
    <ligand>
        <name>a divalent metal cation</name>
        <dbReference type="ChEBI" id="CHEBI:60240"/>
        <note>catalytic</note>
    </ligand>
</feature>
<keyword evidence="1" id="KW-0456">Lyase</keyword>
<proteinExistence type="inferred from homology"/>
<dbReference type="HAMAP" id="MF_02238">
    <property type="entry name" value="DSD"/>
    <property type="match status" value="1"/>
</dbReference>
<dbReference type="PROSITE" id="PS51819">
    <property type="entry name" value="VOC"/>
    <property type="match status" value="2"/>
</dbReference>
<evidence type="ECO:0000259" key="2">
    <source>
        <dbReference type="PROSITE" id="PS51819"/>
    </source>
</evidence>
<dbReference type="Pfam" id="PF01261">
    <property type="entry name" value="AP_endonuc_2"/>
    <property type="match status" value="1"/>
</dbReference>
<evidence type="ECO:0000313" key="3">
    <source>
        <dbReference type="EMBL" id="HJE90360.1"/>
    </source>
</evidence>
<dbReference type="InterPro" id="IPR050312">
    <property type="entry name" value="IolE/XylAMocC-like"/>
</dbReference>
<comment type="function">
    <text evidence="1">Catalyzes the conversion of 3-dehydroshikimate to protocatechuate (3,4-dihydroxybenzoate), a common intermediate of quinate and shikimate degradation pathways.</text>
</comment>
<dbReference type="Pfam" id="PF14696">
    <property type="entry name" value="Glyoxalase_5"/>
    <property type="match status" value="1"/>
</dbReference>
<accession>A0A921F314</accession>
<feature type="binding site" evidence="1">
    <location>
        <position position="502"/>
    </location>
    <ligand>
        <name>Mg(2+)</name>
        <dbReference type="ChEBI" id="CHEBI:18420"/>
    </ligand>
</feature>
<dbReference type="SUPFAM" id="SSF51658">
    <property type="entry name" value="Xylose isomerase-like"/>
    <property type="match status" value="1"/>
</dbReference>
<reference evidence="3" key="1">
    <citation type="journal article" date="2021" name="PeerJ">
        <title>Extensive microbial diversity within the chicken gut microbiome revealed by metagenomics and culture.</title>
        <authorList>
            <person name="Gilroy R."/>
            <person name="Ravi A."/>
            <person name="Getino M."/>
            <person name="Pursley I."/>
            <person name="Horton D.L."/>
            <person name="Alikhan N.F."/>
            <person name="Baker D."/>
            <person name="Gharbi K."/>
            <person name="Hall N."/>
            <person name="Watson M."/>
            <person name="Adriaenssens E.M."/>
            <person name="Foster-Nyarko E."/>
            <person name="Jarju S."/>
            <person name="Secka A."/>
            <person name="Antonio M."/>
            <person name="Oren A."/>
            <person name="Chaudhuri R.R."/>
            <person name="La Ragione R."/>
            <person name="Hildebrand F."/>
            <person name="Pallen M.J."/>
        </authorList>
    </citation>
    <scope>NUCLEOTIDE SEQUENCE</scope>
    <source>
        <strain evidence="3">ChiGjej1B1-18357</strain>
    </source>
</reference>
<dbReference type="InterPro" id="IPR013022">
    <property type="entry name" value="Xyl_isomerase-like_TIM-brl"/>
</dbReference>
<dbReference type="Gene3D" id="3.10.180.10">
    <property type="entry name" value="2,3-Dihydroxybiphenyl 1,2-Dioxygenase, domain 1"/>
    <property type="match status" value="2"/>
</dbReference>
<comment type="similarity">
    <text evidence="1">Belongs to the bacterial two-domain DSD family.</text>
</comment>
<dbReference type="GO" id="GO:0046872">
    <property type="term" value="F:metal ion binding"/>
    <property type="evidence" value="ECO:0007669"/>
    <property type="project" value="UniProtKB-UniRule"/>
</dbReference>
<feature type="binding site" evidence="1">
    <location>
        <position position="578"/>
    </location>
    <ligand>
        <name>Mg(2+)</name>
        <dbReference type="ChEBI" id="CHEBI:18420"/>
    </ligand>
</feature>
<protein>
    <recommendedName>
        <fullName evidence="1">3-dehydroshikimate dehydratase</fullName>
        <shortName evidence="1">DSD</shortName>
        <ecNumber evidence="1">4.2.1.118</ecNumber>
    </recommendedName>
</protein>
<evidence type="ECO:0000313" key="4">
    <source>
        <dbReference type="Proteomes" id="UP000776650"/>
    </source>
</evidence>
<dbReference type="InterPro" id="IPR043700">
    <property type="entry name" value="DSD"/>
</dbReference>
<dbReference type="EC" id="4.2.1.118" evidence="1"/>
<dbReference type="GO" id="GO:0046279">
    <property type="term" value="P:3,4-dihydroxybenzoate biosynthetic process"/>
    <property type="evidence" value="ECO:0007669"/>
    <property type="project" value="UniProtKB-UniRule"/>
</dbReference>
<dbReference type="Proteomes" id="UP000776650">
    <property type="component" value="Unassembled WGS sequence"/>
</dbReference>
<feature type="domain" description="VOC" evidence="2">
    <location>
        <begin position="293"/>
        <end position="413"/>
    </location>
</feature>
<feature type="binding site" evidence="1">
    <location>
        <position position="191"/>
    </location>
    <ligand>
        <name>a divalent metal cation</name>
        <dbReference type="ChEBI" id="CHEBI:60240"/>
        <note>catalytic</note>
    </ligand>
</feature>
<feature type="binding site" evidence="1">
    <location>
        <position position="165"/>
    </location>
    <ligand>
        <name>a divalent metal cation</name>
        <dbReference type="ChEBI" id="CHEBI:60240"/>
        <note>catalytic</note>
    </ligand>
</feature>
<keyword evidence="1" id="KW-0479">Metal-binding</keyword>
<comment type="catalytic activity">
    <reaction evidence="1">
        <text>3-dehydroshikimate = 3,4-dihydroxybenzoate + H2O</text>
        <dbReference type="Rhea" id="RHEA:24848"/>
        <dbReference type="ChEBI" id="CHEBI:15377"/>
        <dbReference type="ChEBI" id="CHEBI:16630"/>
        <dbReference type="ChEBI" id="CHEBI:36241"/>
        <dbReference type="EC" id="4.2.1.118"/>
    </reaction>
</comment>
<organism evidence="3 4">
    <name type="scientific">Dietzia timorensis</name>
    <dbReference type="NCBI Taxonomy" id="499555"/>
    <lineage>
        <taxon>Bacteria</taxon>
        <taxon>Bacillati</taxon>
        <taxon>Actinomycetota</taxon>
        <taxon>Actinomycetes</taxon>
        <taxon>Mycobacteriales</taxon>
        <taxon>Dietziaceae</taxon>
        <taxon>Dietzia</taxon>
    </lineage>
</organism>
<comment type="cofactor">
    <cofactor evidence="1">
        <name>a divalent metal cation</name>
        <dbReference type="ChEBI" id="CHEBI:60240"/>
    </cofactor>
</comment>
<comment type="caution">
    <text evidence="3">The sequence shown here is derived from an EMBL/GenBank/DDBJ whole genome shotgun (WGS) entry which is preliminary data.</text>
</comment>